<name>A0ABU6UEM8_9FABA</name>
<evidence type="ECO:0000313" key="3">
    <source>
        <dbReference type="Proteomes" id="UP001341840"/>
    </source>
</evidence>
<keyword evidence="3" id="KW-1185">Reference proteome</keyword>
<accession>A0ABU6UEM8</accession>
<dbReference type="Proteomes" id="UP001341840">
    <property type="component" value="Unassembled WGS sequence"/>
</dbReference>
<feature type="region of interest" description="Disordered" evidence="1">
    <location>
        <begin position="68"/>
        <end position="90"/>
    </location>
</feature>
<proteinExistence type="predicted"/>
<gene>
    <name evidence="2" type="ORF">PIB30_033895</name>
</gene>
<dbReference type="EMBL" id="JASCZI010120984">
    <property type="protein sequence ID" value="MED6158573.1"/>
    <property type="molecule type" value="Genomic_DNA"/>
</dbReference>
<organism evidence="2 3">
    <name type="scientific">Stylosanthes scabra</name>
    <dbReference type="NCBI Taxonomy" id="79078"/>
    <lineage>
        <taxon>Eukaryota</taxon>
        <taxon>Viridiplantae</taxon>
        <taxon>Streptophyta</taxon>
        <taxon>Embryophyta</taxon>
        <taxon>Tracheophyta</taxon>
        <taxon>Spermatophyta</taxon>
        <taxon>Magnoliopsida</taxon>
        <taxon>eudicotyledons</taxon>
        <taxon>Gunneridae</taxon>
        <taxon>Pentapetalae</taxon>
        <taxon>rosids</taxon>
        <taxon>fabids</taxon>
        <taxon>Fabales</taxon>
        <taxon>Fabaceae</taxon>
        <taxon>Papilionoideae</taxon>
        <taxon>50 kb inversion clade</taxon>
        <taxon>dalbergioids sensu lato</taxon>
        <taxon>Dalbergieae</taxon>
        <taxon>Pterocarpus clade</taxon>
        <taxon>Stylosanthes</taxon>
    </lineage>
</organism>
<reference evidence="2 3" key="1">
    <citation type="journal article" date="2023" name="Plants (Basel)">
        <title>Bridging the Gap: Combining Genomics and Transcriptomics Approaches to Understand Stylosanthes scabra, an Orphan Legume from the Brazilian Caatinga.</title>
        <authorList>
            <person name="Ferreira-Neto J.R.C."/>
            <person name="da Silva M.D."/>
            <person name="Binneck E."/>
            <person name="de Melo N.F."/>
            <person name="da Silva R.H."/>
            <person name="de Melo A.L.T.M."/>
            <person name="Pandolfi V."/>
            <person name="Bustamante F.O."/>
            <person name="Brasileiro-Vidal A.C."/>
            <person name="Benko-Iseppon A.M."/>
        </authorList>
    </citation>
    <scope>NUCLEOTIDE SEQUENCE [LARGE SCALE GENOMIC DNA]</scope>
    <source>
        <tissue evidence="2">Leaves</tissue>
    </source>
</reference>
<evidence type="ECO:0000256" key="1">
    <source>
        <dbReference type="SAM" id="MobiDB-lite"/>
    </source>
</evidence>
<sequence>MSQTTEVALEAIPLGDNVVQVQRMLLCVAVYCRDIQNEKNKSVFELSAQCKEFEKKVKDQEEELATLRESEKSLAENNKTLKEAEAGAEK</sequence>
<comment type="caution">
    <text evidence="2">The sequence shown here is derived from an EMBL/GenBank/DDBJ whole genome shotgun (WGS) entry which is preliminary data.</text>
</comment>
<protein>
    <submittedName>
        <fullName evidence="2">Uncharacterized protein</fullName>
    </submittedName>
</protein>
<evidence type="ECO:0000313" key="2">
    <source>
        <dbReference type="EMBL" id="MED6158573.1"/>
    </source>
</evidence>